<feature type="chain" id="PRO_5041163647" evidence="2">
    <location>
        <begin position="20"/>
        <end position="200"/>
    </location>
</feature>
<evidence type="ECO:0000313" key="4">
    <source>
        <dbReference type="EMBL" id="OTF98351.1"/>
    </source>
</evidence>
<dbReference type="CDD" id="cd23375">
    <property type="entry name" value="beta-trefoil_STI_VvMLP-like"/>
    <property type="match status" value="1"/>
</dbReference>
<keyword evidence="5" id="KW-1185">Reference proteome</keyword>
<dbReference type="Gene3D" id="2.80.10.50">
    <property type="match status" value="1"/>
</dbReference>
<gene>
    <name evidence="4" type="ORF">HannXRQ_Chr14g0444671</name>
    <name evidence="3" type="ORF">HanXRQr2_Chr14g0646831</name>
</gene>
<dbReference type="PANTHER" id="PTHR33107:SF5">
    <property type="entry name" value="KUNITZ TRYPSIN INHIBITOR 5"/>
    <property type="match status" value="1"/>
</dbReference>
<reference evidence="3 5" key="1">
    <citation type="journal article" date="2017" name="Nature">
        <title>The sunflower genome provides insights into oil metabolism, flowering and Asterid evolution.</title>
        <authorList>
            <person name="Badouin H."/>
            <person name="Gouzy J."/>
            <person name="Grassa C.J."/>
            <person name="Murat F."/>
            <person name="Staton S.E."/>
            <person name="Cottret L."/>
            <person name="Lelandais-Briere C."/>
            <person name="Owens G.L."/>
            <person name="Carrere S."/>
            <person name="Mayjonade B."/>
            <person name="Legrand L."/>
            <person name="Gill N."/>
            <person name="Kane N.C."/>
            <person name="Bowers J.E."/>
            <person name="Hubner S."/>
            <person name="Bellec A."/>
            <person name="Berard A."/>
            <person name="Berges H."/>
            <person name="Blanchet N."/>
            <person name="Boniface M.C."/>
            <person name="Brunel D."/>
            <person name="Catrice O."/>
            <person name="Chaidir N."/>
            <person name="Claudel C."/>
            <person name="Donnadieu C."/>
            <person name="Faraut T."/>
            <person name="Fievet G."/>
            <person name="Helmstetter N."/>
            <person name="King M."/>
            <person name="Knapp S.J."/>
            <person name="Lai Z."/>
            <person name="Le Paslier M.C."/>
            <person name="Lippi Y."/>
            <person name="Lorenzon L."/>
            <person name="Mandel J.R."/>
            <person name="Marage G."/>
            <person name="Marchand G."/>
            <person name="Marquand E."/>
            <person name="Bret-Mestries E."/>
            <person name="Morien E."/>
            <person name="Nambeesan S."/>
            <person name="Nguyen T."/>
            <person name="Pegot-Espagnet P."/>
            <person name="Pouilly N."/>
            <person name="Raftis F."/>
            <person name="Sallet E."/>
            <person name="Schiex T."/>
            <person name="Thomas J."/>
            <person name="Vandecasteele C."/>
            <person name="Vares D."/>
            <person name="Vear F."/>
            <person name="Vautrin S."/>
            <person name="Crespi M."/>
            <person name="Mangin B."/>
            <person name="Burke J.M."/>
            <person name="Salse J."/>
            <person name="Munos S."/>
            <person name="Vincourt P."/>
            <person name="Rieseberg L.H."/>
            <person name="Langlade N.B."/>
        </authorList>
    </citation>
    <scope>NUCLEOTIDE SEQUENCE [LARGE SCALE GENOMIC DNA]</scope>
    <source>
        <strain evidence="5">cv. SF193</strain>
        <tissue evidence="3">Leaves</tissue>
    </source>
</reference>
<reference evidence="4" key="2">
    <citation type="submission" date="2017-02" db="EMBL/GenBank/DDBJ databases">
        <title>Sunflower complete genome.</title>
        <authorList>
            <person name="Langlade N."/>
            <person name="Munos S."/>
        </authorList>
    </citation>
    <scope>NUCLEOTIDE SEQUENCE [LARGE SCALE GENOMIC DNA]</scope>
    <source>
        <tissue evidence="4">Leaves</tissue>
    </source>
</reference>
<evidence type="ECO:0000256" key="2">
    <source>
        <dbReference type="SAM" id="SignalP"/>
    </source>
</evidence>
<dbReference type="PRINTS" id="PR00291">
    <property type="entry name" value="KUNITZINHBTR"/>
</dbReference>
<dbReference type="Proteomes" id="UP000215914">
    <property type="component" value="Chromosome 14"/>
</dbReference>
<dbReference type="FunCoup" id="A0A251SIE8">
    <property type="interactions" value="280"/>
</dbReference>
<dbReference type="SMART" id="SM00452">
    <property type="entry name" value="STI"/>
    <property type="match status" value="1"/>
</dbReference>
<name>A0A251SIE8_HELAN</name>
<dbReference type="EMBL" id="CM007903">
    <property type="protein sequence ID" value="OTF98351.1"/>
    <property type="molecule type" value="Genomic_DNA"/>
</dbReference>
<feature type="signal peptide" evidence="2">
    <location>
        <begin position="1"/>
        <end position="19"/>
    </location>
</feature>
<sequence>MKISFFLFILLSTLSLSSAQSPSAVLDINRNFLRSYQSYYILPVFRGRGGGITLTPTTSNQTCPLDVAQENNELRNGLPLTFVPAIGNRDGIIRESTDLNIKFSGGTTCGQPAVWRLEVVNGQRVVSSRGSVGNPGLETISNWFKIVKYGGIGYKLVFCPGVCNTCKPFCGDIGSRIAKNGRRSLVVSNDQPLVVMFKRV</sequence>
<dbReference type="STRING" id="4232.A0A251SIE8"/>
<accession>A0A251SIE8</accession>
<organism evidence="4 5">
    <name type="scientific">Helianthus annuus</name>
    <name type="common">Common sunflower</name>
    <dbReference type="NCBI Taxonomy" id="4232"/>
    <lineage>
        <taxon>Eukaryota</taxon>
        <taxon>Viridiplantae</taxon>
        <taxon>Streptophyta</taxon>
        <taxon>Embryophyta</taxon>
        <taxon>Tracheophyta</taxon>
        <taxon>Spermatophyta</taxon>
        <taxon>Magnoliopsida</taxon>
        <taxon>eudicotyledons</taxon>
        <taxon>Gunneridae</taxon>
        <taxon>Pentapetalae</taxon>
        <taxon>asterids</taxon>
        <taxon>campanulids</taxon>
        <taxon>Asterales</taxon>
        <taxon>Asteraceae</taxon>
        <taxon>Asteroideae</taxon>
        <taxon>Heliantheae alliance</taxon>
        <taxon>Heliantheae</taxon>
        <taxon>Helianthus</taxon>
    </lineage>
</organism>
<reference evidence="3" key="3">
    <citation type="submission" date="2020-06" db="EMBL/GenBank/DDBJ databases">
        <title>Helianthus annuus Genome sequencing and assembly Release 2.</title>
        <authorList>
            <person name="Gouzy J."/>
            <person name="Langlade N."/>
            <person name="Munos S."/>
        </authorList>
    </citation>
    <scope>NUCLEOTIDE SEQUENCE</scope>
    <source>
        <tissue evidence="3">Leaves</tissue>
    </source>
</reference>
<evidence type="ECO:0000313" key="5">
    <source>
        <dbReference type="Proteomes" id="UP000215914"/>
    </source>
</evidence>
<dbReference type="InterPro" id="IPR011065">
    <property type="entry name" value="Kunitz_inhibitor_STI-like_sf"/>
</dbReference>
<dbReference type="OMA" id="INVTRFM"/>
<comment type="similarity">
    <text evidence="1">Belongs to the protease inhibitor I3 (leguminous Kunitz-type inhibitor) family.</text>
</comment>
<dbReference type="PANTHER" id="PTHR33107">
    <property type="entry name" value="KUNITZ TRYPSIN INHIBITOR 2"/>
    <property type="match status" value="1"/>
</dbReference>
<dbReference type="SUPFAM" id="SSF50386">
    <property type="entry name" value="STI-like"/>
    <property type="match status" value="1"/>
</dbReference>
<keyword evidence="2" id="KW-0732">Signal</keyword>
<dbReference type="InterPro" id="IPR002160">
    <property type="entry name" value="Prot_inh_Kunz-lg"/>
</dbReference>
<protein>
    <submittedName>
        <fullName evidence="4">Uncharacterized protein</fullName>
    </submittedName>
</protein>
<dbReference type="Gramene" id="mRNA:HanXRQr2_Chr14g0646831">
    <property type="protein sequence ID" value="CDS:HanXRQr2_Chr14g0646831.1"/>
    <property type="gene ID" value="HanXRQr2_Chr14g0646831"/>
</dbReference>
<dbReference type="AlphaFoldDB" id="A0A251SIE8"/>
<evidence type="ECO:0000313" key="3">
    <source>
        <dbReference type="EMBL" id="KAF5769318.1"/>
    </source>
</evidence>
<evidence type="ECO:0000256" key="1">
    <source>
        <dbReference type="ARBA" id="ARBA00005440"/>
    </source>
</evidence>
<dbReference type="EMBL" id="MNCJ02000329">
    <property type="protein sequence ID" value="KAF5769318.1"/>
    <property type="molecule type" value="Genomic_DNA"/>
</dbReference>
<proteinExistence type="inferred from homology"/>
<dbReference type="InParanoid" id="A0A251SIE8"/>
<dbReference type="Pfam" id="PF00197">
    <property type="entry name" value="Kunitz_legume"/>
    <property type="match status" value="1"/>
</dbReference>
<dbReference type="OrthoDB" id="1872570at2759"/>
<dbReference type="GO" id="GO:0004866">
    <property type="term" value="F:endopeptidase inhibitor activity"/>
    <property type="evidence" value="ECO:0007669"/>
    <property type="project" value="InterPro"/>
</dbReference>